<dbReference type="CDD" id="cd06260">
    <property type="entry name" value="DUF820-like"/>
    <property type="match status" value="1"/>
</dbReference>
<dbReference type="AlphaFoldDB" id="A0AAU8JJY4"/>
<dbReference type="Pfam" id="PF05685">
    <property type="entry name" value="Uma2"/>
    <property type="match status" value="1"/>
</dbReference>
<keyword evidence="2" id="KW-0378">Hydrolase</keyword>
<organism evidence="2">
    <name type="scientific">Planktothricoides raciborskii GIHE-MW2</name>
    <dbReference type="NCBI Taxonomy" id="2792601"/>
    <lineage>
        <taxon>Bacteria</taxon>
        <taxon>Bacillati</taxon>
        <taxon>Cyanobacteriota</taxon>
        <taxon>Cyanophyceae</taxon>
        <taxon>Oscillatoriophycideae</taxon>
        <taxon>Oscillatoriales</taxon>
        <taxon>Oscillatoriaceae</taxon>
        <taxon>Planktothricoides</taxon>
    </lineage>
</organism>
<proteinExistence type="predicted"/>
<protein>
    <submittedName>
        <fullName evidence="2">Uma2 family endonuclease</fullName>
    </submittedName>
</protein>
<dbReference type="Gene3D" id="3.90.1570.10">
    <property type="entry name" value="tt1808, chain A"/>
    <property type="match status" value="1"/>
</dbReference>
<dbReference type="InterPro" id="IPR012296">
    <property type="entry name" value="Nuclease_put_TT1808"/>
</dbReference>
<keyword evidence="2" id="KW-0255">Endonuclease</keyword>
<dbReference type="GO" id="GO:0004519">
    <property type="term" value="F:endonuclease activity"/>
    <property type="evidence" value="ECO:0007669"/>
    <property type="project" value="UniProtKB-KW"/>
</dbReference>
<dbReference type="PANTHER" id="PTHR36558">
    <property type="entry name" value="GLR1098 PROTEIN"/>
    <property type="match status" value="1"/>
</dbReference>
<evidence type="ECO:0000313" key="2">
    <source>
        <dbReference type="EMBL" id="XCM39071.1"/>
    </source>
</evidence>
<dbReference type="EMBL" id="CP159837">
    <property type="protein sequence ID" value="XCM39071.1"/>
    <property type="molecule type" value="Genomic_DNA"/>
</dbReference>
<accession>A0AAU8JJY4</accession>
<gene>
    <name evidence="2" type="ORF">ABWT76_001965</name>
</gene>
<evidence type="ECO:0000259" key="1">
    <source>
        <dbReference type="Pfam" id="PF05685"/>
    </source>
</evidence>
<sequence>MIANPSQNYISPQEYLSGEEISPIKHEYIDGEVYAMAGASDAHVTIAGNLFALLRNHLRGSGCRVYMSDMKANMSAANIGNIFYYPDVMVTCDARDKELTNHKKYPCLIVEVLSDSTEAFDRGDKFANYQQLPTLQEYVIISQKRQRVECFRRNAEENWNFRLYNPGSEIYLESIDFRTRFEDLYEDVTLANNAS</sequence>
<dbReference type="SUPFAM" id="SSF52980">
    <property type="entry name" value="Restriction endonuclease-like"/>
    <property type="match status" value="1"/>
</dbReference>
<name>A0AAU8JJY4_9CYAN</name>
<dbReference type="InterPro" id="IPR008538">
    <property type="entry name" value="Uma2"/>
</dbReference>
<dbReference type="PANTHER" id="PTHR36558:SF1">
    <property type="entry name" value="RESTRICTION ENDONUCLEASE DOMAIN-CONTAINING PROTEIN-RELATED"/>
    <property type="match status" value="1"/>
</dbReference>
<dbReference type="RefSeq" id="WP_054466331.1">
    <property type="nucleotide sequence ID" value="NZ_CP159837.1"/>
</dbReference>
<reference evidence="2" key="1">
    <citation type="submission" date="2024-07" db="EMBL/GenBank/DDBJ databases">
        <authorList>
            <person name="Kim Y.J."/>
            <person name="Jeong J.Y."/>
        </authorList>
    </citation>
    <scope>NUCLEOTIDE SEQUENCE</scope>
    <source>
        <strain evidence="2">GIHE-MW2</strain>
    </source>
</reference>
<dbReference type="InterPro" id="IPR011335">
    <property type="entry name" value="Restrct_endonuc-II-like"/>
</dbReference>
<feature type="domain" description="Putative restriction endonuclease" evidence="1">
    <location>
        <begin position="13"/>
        <end position="170"/>
    </location>
</feature>
<keyword evidence="2" id="KW-0540">Nuclease</keyword>